<evidence type="ECO:0000256" key="2">
    <source>
        <dbReference type="SAM" id="MobiDB-lite"/>
    </source>
</evidence>
<gene>
    <name evidence="3" type="ORF">HNQ93_000838</name>
</gene>
<dbReference type="Proteomes" id="UP000532746">
    <property type="component" value="Unassembled WGS sequence"/>
</dbReference>
<organism evidence="3 4">
    <name type="scientific">Hymenobacter luteus</name>
    <dbReference type="NCBI Taxonomy" id="1411122"/>
    <lineage>
        <taxon>Bacteria</taxon>
        <taxon>Pseudomonadati</taxon>
        <taxon>Bacteroidota</taxon>
        <taxon>Cytophagia</taxon>
        <taxon>Cytophagales</taxon>
        <taxon>Hymenobacteraceae</taxon>
        <taxon>Hymenobacter</taxon>
    </lineage>
</organism>
<dbReference type="PANTHER" id="PTHR37841:SF1">
    <property type="entry name" value="DUF3298 DOMAIN-CONTAINING PROTEIN"/>
    <property type="match status" value="1"/>
</dbReference>
<evidence type="ECO:0000313" key="3">
    <source>
        <dbReference type="EMBL" id="MBB6058008.1"/>
    </source>
</evidence>
<dbReference type="PANTHER" id="PTHR37841">
    <property type="entry name" value="GLR2918 PROTEIN"/>
    <property type="match status" value="1"/>
</dbReference>
<sequence length="688" mass="74562">MLHTYQSAPFSSPARQQQFDAVVAALRAEAGAPYTVVVGNVVPDAARPDLALDAVVVRPRSITILQLIPAGGLLHIPDLRTGTWLLDGAPLELPDEAENPFRRFEQQRAALAAYLAPHLPPEAANLQFTTGLILFGAPVRFGPEVEARMAAVPAASTFHLLPDPARFTRRLAQLASPEIDLTPADLEQLCQSLGFAPESEVAPPASSLPPATGPTESAGPATVFRQKAGQLWRWLGAEDVDELDRRTTGYEVDLEARSQEKQELEQLRTTLQADLSQQLQAMETRETEREQRIAQLQQQLAATPVAATEAPDLQQQLAAEKREKAALETSIQAYRQELERRNQELGSKIQQLENLIERLASAPTVLPPGSTAAPPTATPILPPEPAATSAPPPAAAEPVASATPISPANPSGPAAPGGRPQFGRPAEARQQFLAGLNRWRPALRRVSSGITPWLAQVRQQPRQLAYIAGGSLAAVLLAVGVTRCGGPEVPVSFQQQGRYGLLTPGGDTLLPARYARIDTFHQGRAVVELNGVFGFVQDDGAEVIKPAYDALYPYSGDFARARVGKTYTFINRAGEEFGAYYYAARDFAEGYAAVLDYRGWHYISGPDEPASAPVIFQEAYSFNQELARVKTNGYFTFIRPEYLADTTVGTAPFGRYASATDFDAQGRARVTQQGRTFFIDRDGDEVKD</sequence>
<keyword evidence="4" id="KW-1185">Reference proteome</keyword>
<feature type="compositionally biased region" description="Pro residues" evidence="2">
    <location>
        <begin position="376"/>
        <end position="395"/>
    </location>
</feature>
<dbReference type="AlphaFoldDB" id="A0A7W9SZR1"/>
<evidence type="ECO:0008006" key="5">
    <source>
        <dbReference type="Google" id="ProtNLM"/>
    </source>
</evidence>
<evidence type="ECO:0000256" key="1">
    <source>
        <dbReference type="SAM" id="Coils"/>
    </source>
</evidence>
<dbReference type="RefSeq" id="WP_183401814.1">
    <property type="nucleotide sequence ID" value="NZ_JACHGG010000001.1"/>
</dbReference>
<comment type="caution">
    <text evidence="3">The sequence shown here is derived from an EMBL/GenBank/DDBJ whole genome shotgun (WGS) entry which is preliminary data.</text>
</comment>
<dbReference type="Pfam" id="PF14903">
    <property type="entry name" value="WG_beta_rep"/>
    <property type="match status" value="3"/>
</dbReference>
<name>A0A7W9SZR1_9BACT</name>
<proteinExistence type="predicted"/>
<dbReference type="EMBL" id="JACHGG010000001">
    <property type="protein sequence ID" value="MBB6058008.1"/>
    <property type="molecule type" value="Genomic_DNA"/>
</dbReference>
<accession>A0A7W9SZR1</accession>
<dbReference type="InterPro" id="IPR032774">
    <property type="entry name" value="WG_beta_rep"/>
</dbReference>
<evidence type="ECO:0000313" key="4">
    <source>
        <dbReference type="Proteomes" id="UP000532746"/>
    </source>
</evidence>
<reference evidence="3 4" key="1">
    <citation type="submission" date="2020-08" db="EMBL/GenBank/DDBJ databases">
        <title>Genomic Encyclopedia of Type Strains, Phase IV (KMG-IV): sequencing the most valuable type-strain genomes for metagenomic binning, comparative biology and taxonomic classification.</title>
        <authorList>
            <person name="Goeker M."/>
        </authorList>
    </citation>
    <scope>NUCLEOTIDE SEQUENCE [LARGE SCALE GENOMIC DNA]</scope>
    <source>
        <strain evidence="3 4">DSM 26718</strain>
    </source>
</reference>
<feature type="compositionally biased region" description="Low complexity" evidence="2">
    <location>
        <begin position="396"/>
        <end position="419"/>
    </location>
</feature>
<protein>
    <recommendedName>
        <fullName evidence="5">WG repeat-containing protein</fullName>
    </recommendedName>
</protein>
<feature type="region of interest" description="Disordered" evidence="2">
    <location>
        <begin position="198"/>
        <end position="220"/>
    </location>
</feature>
<keyword evidence="1" id="KW-0175">Coiled coil</keyword>
<feature type="coiled-coil region" evidence="1">
    <location>
        <begin position="254"/>
        <end position="362"/>
    </location>
</feature>
<feature type="region of interest" description="Disordered" evidence="2">
    <location>
        <begin position="366"/>
        <end position="424"/>
    </location>
</feature>